<organism evidence="2 3">
    <name type="scientific">Salinisphaera hydrothermalis (strain C41B8)</name>
    <dbReference type="NCBI Taxonomy" id="1304275"/>
    <lineage>
        <taxon>Bacteria</taxon>
        <taxon>Pseudomonadati</taxon>
        <taxon>Pseudomonadota</taxon>
        <taxon>Gammaproteobacteria</taxon>
        <taxon>Salinisphaerales</taxon>
        <taxon>Salinisphaeraceae</taxon>
        <taxon>Salinisphaera</taxon>
    </lineage>
</organism>
<keyword evidence="3" id="KW-1185">Reference proteome</keyword>
<evidence type="ECO:0000313" key="2">
    <source>
        <dbReference type="EMBL" id="KEZ79337.1"/>
    </source>
</evidence>
<comment type="similarity">
    <text evidence="1">Belongs to the Smg family.</text>
</comment>
<evidence type="ECO:0000313" key="3">
    <source>
        <dbReference type="Proteomes" id="UP000028302"/>
    </source>
</evidence>
<dbReference type="eggNOG" id="COG2922">
    <property type="taxonomic scope" value="Bacteria"/>
</dbReference>
<sequence>MNENVLDVLLYLFENFSLTDVGATGDVRQDLGDAGFFPDEIDDAFDWLRAAQPEGRAPITPPSNDSIRIYAGPELYVLDAECRGYIARLERAGVLSAANRELVIDRLMALVDDEYDGAELEQVKWVVMMVLSSADGHDTAQARMEAMLHAEAPGASH</sequence>
<dbReference type="RefSeq" id="WP_037332933.1">
    <property type="nucleotide sequence ID" value="NZ_APNK01000001.1"/>
</dbReference>
<dbReference type="STRING" id="1304275.C41B8_01270"/>
<dbReference type="EMBL" id="APNK01000001">
    <property type="protein sequence ID" value="KEZ79337.1"/>
    <property type="molecule type" value="Genomic_DNA"/>
</dbReference>
<dbReference type="PANTHER" id="PTHR38692:SF1">
    <property type="entry name" value="PROTEIN SMG"/>
    <property type="match status" value="1"/>
</dbReference>
<protein>
    <recommendedName>
        <fullName evidence="1">Protein Smg homolog</fullName>
    </recommendedName>
</protein>
<dbReference type="AlphaFoldDB" id="A0A084IRK3"/>
<evidence type="ECO:0000256" key="1">
    <source>
        <dbReference type="HAMAP-Rule" id="MF_00598"/>
    </source>
</evidence>
<dbReference type="Proteomes" id="UP000028302">
    <property type="component" value="Unassembled WGS sequence"/>
</dbReference>
<dbReference type="HAMAP" id="MF_00598">
    <property type="entry name" value="Smg"/>
    <property type="match status" value="1"/>
</dbReference>
<gene>
    <name evidence="1" type="primary">smg</name>
    <name evidence="2" type="ORF">C41B8_01270</name>
</gene>
<dbReference type="Pfam" id="PF04361">
    <property type="entry name" value="DUF494"/>
    <property type="match status" value="1"/>
</dbReference>
<dbReference type="InterPro" id="IPR007456">
    <property type="entry name" value="Smg"/>
</dbReference>
<proteinExistence type="inferred from homology"/>
<dbReference type="PANTHER" id="PTHR38692">
    <property type="entry name" value="PROTEIN SMG"/>
    <property type="match status" value="1"/>
</dbReference>
<accession>A0A084IRK3</accession>
<name>A0A084IRK3_SALHC</name>
<comment type="caution">
    <text evidence="2">The sequence shown here is derived from an EMBL/GenBank/DDBJ whole genome shotgun (WGS) entry which is preliminary data.</text>
</comment>
<reference evidence="2 3" key="1">
    <citation type="submission" date="2013-03" db="EMBL/GenBank/DDBJ databases">
        <title>Salinisphaera hydrothermalis C41B8 Genome Sequencing.</title>
        <authorList>
            <person name="Li C."/>
            <person name="Lai Q."/>
            <person name="Shao Z."/>
        </authorList>
    </citation>
    <scope>NUCLEOTIDE SEQUENCE [LARGE SCALE GENOMIC DNA]</scope>
    <source>
        <strain evidence="2 3">C41B8</strain>
    </source>
</reference>
<dbReference type="OrthoDB" id="9788984at2"/>